<proteinExistence type="inferred from homology"/>
<dbReference type="GO" id="GO:0008483">
    <property type="term" value="F:transaminase activity"/>
    <property type="evidence" value="ECO:0007669"/>
    <property type="project" value="UniProtKB-KW"/>
</dbReference>
<dbReference type="InterPro" id="IPR015421">
    <property type="entry name" value="PyrdxlP-dep_Trfase_major"/>
</dbReference>
<dbReference type="EMBL" id="BAAADM010000005">
    <property type="protein sequence ID" value="GAA0429335.1"/>
    <property type="molecule type" value="Genomic_DNA"/>
</dbReference>
<dbReference type="Gene3D" id="3.40.640.10">
    <property type="entry name" value="Type I PLP-dependent aspartate aminotransferase-like (Major domain)"/>
    <property type="match status" value="1"/>
</dbReference>
<dbReference type="PROSITE" id="PS00600">
    <property type="entry name" value="AA_TRANSFER_CLASS_3"/>
    <property type="match status" value="1"/>
</dbReference>
<dbReference type="CDD" id="cd00610">
    <property type="entry name" value="OAT_like"/>
    <property type="match status" value="1"/>
</dbReference>
<gene>
    <name evidence="4" type="ORF">GCM10008983_02090</name>
</gene>
<keyword evidence="2 3" id="KW-0663">Pyridoxal phosphate</keyword>
<evidence type="ECO:0000256" key="1">
    <source>
        <dbReference type="ARBA" id="ARBA00008954"/>
    </source>
</evidence>
<evidence type="ECO:0000313" key="4">
    <source>
        <dbReference type="EMBL" id="GAA0429335.1"/>
    </source>
</evidence>
<dbReference type="Proteomes" id="UP001501459">
    <property type="component" value="Unassembled WGS sequence"/>
</dbReference>
<dbReference type="PANTHER" id="PTHR43094:SF1">
    <property type="entry name" value="AMINOTRANSFERASE CLASS-III"/>
    <property type="match status" value="1"/>
</dbReference>
<dbReference type="InterPro" id="IPR005814">
    <property type="entry name" value="Aminotrans_3"/>
</dbReference>
<sequence>MSDLSQGISKEQEIAELDKKYYIHPTTVPKTFVEQGPKLVFAEGNGMNVKDVNGDTYIDGVSMLWNVNLGHGNQELAKAAYDQMTNIAYSSSFYGFSNERAVRLAEKIVSLAPGDLNAVYFTSGGSEANETAFKLARFYWSLKGQDKKRKIISVSNGYHGATSAAGTATGIDAFHSFAGSEDTNILNAKAHLTNCEAGDRNDPNYEGSIRDIIEKEGPENVAAVIVEPVQGAGGIHISPDGYLKAVRDLCDEHNVLLISDEVICGFGRTGKMFGVDNWDVVPDFMSLAKGITSGYTQLGGVLMSQEIRDTLVEYDKILGHGFTYSGHPTACAIGLKNLEILERDGLVQNAKNMEVEMKRGFEYLEDKHPHVTKTRALGLLAGFELQQDPSTNTPFDDSVGAAGIVDDECFKRNLILRTADFEKGVNILAIAPPLIVNKEDIDKIFNIIDEALTAFEKKIK</sequence>
<reference evidence="4 5" key="1">
    <citation type="journal article" date="2019" name="Int. J. Syst. Evol. Microbiol.">
        <title>The Global Catalogue of Microorganisms (GCM) 10K type strain sequencing project: providing services to taxonomists for standard genome sequencing and annotation.</title>
        <authorList>
            <consortium name="The Broad Institute Genomics Platform"/>
            <consortium name="The Broad Institute Genome Sequencing Center for Infectious Disease"/>
            <person name="Wu L."/>
            <person name="Ma J."/>
        </authorList>
    </citation>
    <scope>NUCLEOTIDE SEQUENCE [LARGE SCALE GENOMIC DNA]</scope>
    <source>
        <strain evidence="4 5">JCM 12149</strain>
    </source>
</reference>
<accession>A0ABN0Z1X8</accession>
<dbReference type="InterPro" id="IPR049704">
    <property type="entry name" value="Aminotrans_3_PPA_site"/>
</dbReference>
<keyword evidence="4" id="KW-0808">Transferase</keyword>
<comment type="caution">
    <text evidence="4">The sequence shown here is derived from an EMBL/GenBank/DDBJ whole genome shotgun (WGS) entry which is preliminary data.</text>
</comment>
<dbReference type="InterPro" id="IPR015424">
    <property type="entry name" value="PyrdxlP-dep_Trfase"/>
</dbReference>
<dbReference type="PANTHER" id="PTHR43094">
    <property type="entry name" value="AMINOTRANSFERASE"/>
    <property type="match status" value="1"/>
</dbReference>
<dbReference type="RefSeq" id="WP_343750591.1">
    <property type="nucleotide sequence ID" value="NZ_BAAADM010000005.1"/>
</dbReference>
<name>A0ABN0Z1X8_9BACI</name>
<evidence type="ECO:0000313" key="5">
    <source>
        <dbReference type="Proteomes" id="UP001501459"/>
    </source>
</evidence>
<dbReference type="Pfam" id="PF00202">
    <property type="entry name" value="Aminotran_3"/>
    <property type="match status" value="1"/>
</dbReference>
<organism evidence="4 5">
    <name type="scientific">Lentibacillus halophilus</name>
    <dbReference type="NCBI Taxonomy" id="295065"/>
    <lineage>
        <taxon>Bacteria</taxon>
        <taxon>Bacillati</taxon>
        <taxon>Bacillota</taxon>
        <taxon>Bacilli</taxon>
        <taxon>Bacillales</taxon>
        <taxon>Bacillaceae</taxon>
        <taxon>Lentibacillus</taxon>
    </lineage>
</organism>
<dbReference type="PIRSF" id="PIRSF000521">
    <property type="entry name" value="Transaminase_4ab_Lys_Orn"/>
    <property type="match status" value="1"/>
</dbReference>
<evidence type="ECO:0000256" key="2">
    <source>
        <dbReference type="ARBA" id="ARBA00022898"/>
    </source>
</evidence>
<protein>
    <submittedName>
        <fullName evidence="4">Aspartate aminotransferase family protein</fullName>
    </submittedName>
</protein>
<comment type="similarity">
    <text evidence="1 3">Belongs to the class-III pyridoxal-phosphate-dependent aminotransferase family.</text>
</comment>
<dbReference type="Gene3D" id="3.90.1150.10">
    <property type="entry name" value="Aspartate Aminotransferase, domain 1"/>
    <property type="match status" value="1"/>
</dbReference>
<dbReference type="InterPro" id="IPR015422">
    <property type="entry name" value="PyrdxlP-dep_Trfase_small"/>
</dbReference>
<dbReference type="SUPFAM" id="SSF53383">
    <property type="entry name" value="PLP-dependent transferases"/>
    <property type="match status" value="1"/>
</dbReference>
<keyword evidence="4" id="KW-0032">Aminotransferase</keyword>
<keyword evidence="5" id="KW-1185">Reference proteome</keyword>
<evidence type="ECO:0000256" key="3">
    <source>
        <dbReference type="RuleBase" id="RU003560"/>
    </source>
</evidence>